<dbReference type="FunFam" id="1.25.40.440:FF:000001">
    <property type="entry name" value="Nuclear pore complex subunit"/>
    <property type="match status" value="1"/>
</dbReference>
<dbReference type="OrthoDB" id="338970at2759"/>
<dbReference type="Proteomes" id="UP000186594">
    <property type="component" value="Unassembled WGS sequence"/>
</dbReference>
<dbReference type="PANTHER" id="PTHR10350:SF6">
    <property type="entry name" value="NUCLEAR PORE COMPLEX PROTEIN NUP155"/>
    <property type="match status" value="1"/>
</dbReference>
<dbReference type="Gene3D" id="1.20.58.1780">
    <property type="match status" value="1"/>
</dbReference>
<protein>
    <submittedName>
        <fullName evidence="8">Putative nucleoporin</fullName>
    </submittedName>
</protein>
<keyword evidence="9" id="KW-1185">Reference proteome</keyword>
<proteinExistence type="inferred from homology"/>
<comment type="similarity">
    <text evidence="2">Belongs to the non-repetitive/WGA-negative nucleoporin family.</text>
</comment>
<dbReference type="Pfam" id="PF08801">
    <property type="entry name" value="Nucleoporin_N"/>
    <property type="match status" value="1"/>
</dbReference>
<accession>A0A1U7LGP1</accession>
<dbReference type="SUPFAM" id="SSF101898">
    <property type="entry name" value="NHL repeat"/>
    <property type="match status" value="1"/>
</dbReference>
<dbReference type="GO" id="GO:0006405">
    <property type="term" value="P:RNA export from nucleus"/>
    <property type="evidence" value="ECO:0007669"/>
    <property type="project" value="TreeGrafter"/>
</dbReference>
<dbReference type="Gene3D" id="1.25.40.440">
    <property type="entry name" value="Nucleoporin, helical domain, central subdomain"/>
    <property type="match status" value="1"/>
</dbReference>
<feature type="domain" description="Nucleoporin Nup133/Nup155-like C-terminal" evidence="6">
    <location>
        <begin position="572"/>
        <end position="1222"/>
    </location>
</feature>
<dbReference type="InterPro" id="IPR042533">
    <property type="entry name" value="Nucleoporin_Nup155_C_1"/>
</dbReference>
<reference evidence="8 9" key="1">
    <citation type="submission" date="2016-04" db="EMBL/GenBank/DDBJ databases">
        <title>Evolutionary innovation and constraint leading to complex multicellularity in the Ascomycota.</title>
        <authorList>
            <person name="Cisse O."/>
            <person name="Nguyen A."/>
            <person name="Hewitt D.A."/>
            <person name="Jedd G."/>
            <person name="Stajich J.E."/>
        </authorList>
    </citation>
    <scope>NUCLEOTIDE SEQUENCE [LARGE SCALE GENOMIC DNA]</scope>
    <source>
        <strain evidence="8 9">DAH-3</strain>
    </source>
</reference>
<keyword evidence="3" id="KW-0813">Transport</keyword>
<dbReference type="GO" id="GO:0000972">
    <property type="term" value="P:transcription-dependent tethering of RNA polymerase II gene DNA at nuclear periphery"/>
    <property type="evidence" value="ECO:0007669"/>
    <property type="project" value="TreeGrafter"/>
</dbReference>
<dbReference type="STRING" id="1198029.A0A1U7LGP1"/>
<dbReference type="GO" id="GO:0044611">
    <property type="term" value="C:nuclear pore inner ring"/>
    <property type="evidence" value="ECO:0007669"/>
    <property type="project" value="TreeGrafter"/>
</dbReference>
<sequence>MDLQKSPPIQVNQATQQQQATDSHPFFRPLRRGADAIDACIAKDAKYPELGDIVGQGQSSDYSIEISEAWVPYERRELVNIPDAIFEQYNRTECYTQMDLFAEIQRAWITVDNRLYLWNFMNGSADFASYEDNPHTITCVKLVKPRPGVFHDMIAHLLVVATPNDIFILGVKIQGEITFYNTRMSVPVGGIDVSTIESTLDGRIFFAGKDNHLYELTYQTEDGWFSKRCSKINHTGSSLGNLVPQIFATESKEHVTQIVVDNTRNLVYTLSSKSTIRTFHLIPPNSLPAIITYTYNSLVSHSQMINASSSLLDPRSTSIISLTSVTLTESPQLNLIATTSTGCRLYLRAVRSSSFVLYNDSNSPPTSMQVTHVRFPPKLQDGKTHNLTKKADLFPPGLFISVVNNSSNGQSVDGLFLSAPETGRIANTSGRPQFWESAMWLPLDGFVQAISLTQPGFLRTSVPDTWKNELISEFDTPPTEIAVLTNTGVYIIRRRRAVDIFSKALLSEVDIRKFYETHGRVELCVSALGVICSSNDRLDLVDLSRRLLFEYGGKPFIEGQLNTSHLENFKPSSRTEALAVYISRLIRCIWTVPILTPKMGPKGPEYVTLGPHTLQKVQSDIVRLYEFLKENRSFLDGLGSETHSLSFRPEEVAVQQEHQSIHSLYMLLEQIVEGISFVLVLGEHRASNVIGDLPQNMRDEVMKLNHRDLFTTDRGRDLAKEIVSLIVNRQIAEGESIEIVASALRSRCGSFCSADDVVLYKAVEQLRGAKSTLEEDERMNKLQIALNMFLQTCSTLTLENLAEAVGEFKNQNFHVGAVRLALEVAKASNRQLQMMLYNRDMKKDNAEQILEKRDKCYRLVFEVVEHVETLDNQDSSSVLREQTFEVLSSSEDEHFQFAWYDWLFERGQLERRLETPTQHLQSYLEQNATSSLDHANLLWQYFGKIESVYEAAKVLHSLAQCDFPIILEQRIEYLSRAKGFCNCFVPPGGRQQLSALGQEIQEELDVASIQDDILRRIGEDERLTPEKRAQMASQLDGKLLVLTDLFNQFADPLGYAEICLEIYETANYRDPREILKCWEKILQREHENYHDGAGHPYEAIADTFRRLGQKFLRSDVIFQPEELLPLLEKYFIEEQKDVSPPGWVPDVFLDAGVSHELVFSTLDELWERQEPPFQGKLALLLLARDILHTAEKWLTASMRPGIGRADRPVFRNDIVLETLKRYSAMFTQHSGSARDLKVRIEKLAGIIRKNFL</sequence>
<evidence type="ECO:0000256" key="4">
    <source>
        <dbReference type="ARBA" id="ARBA00023242"/>
    </source>
</evidence>
<comment type="caution">
    <text evidence="8">The sequence shown here is derived from an EMBL/GenBank/DDBJ whole genome shotgun (WGS) entry which is preliminary data.</text>
</comment>
<feature type="region of interest" description="Disordered" evidence="5">
    <location>
        <begin position="1"/>
        <end position="24"/>
    </location>
</feature>
<dbReference type="OMA" id="SWAPFQK"/>
<comment type="subcellular location">
    <subcellularLocation>
        <location evidence="1">Nucleus</location>
    </subcellularLocation>
</comment>
<dbReference type="GO" id="GO:0036228">
    <property type="term" value="P:protein localization to nuclear inner membrane"/>
    <property type="evidence" value="ECO:0007669"/>
    <property type="project" value="TreeGrafter"/>
</dbReference>
<dbReference type="Gene3D" id="1.25.40.450">
    <property type="entry name" value="Nucleoporin, helical domain, N-terminal subdomain"/>
    <property type="match status" value="1"/>
</dbReference>
<evidence type="ECO:0000259" key="6">
    <source>
        <dbReference type="Pfam" id="PF03177"/>
    </source>
</evidence>
<evidence type="ECO:0000313" key="8">
    <source>
        <dbReference type="EMBL" id="OLL21763.1"/>
    </source>
</evidence>
<organism evidence="8 9">
    <name type="scientific">Neolecta irregularis (strain DAH-3)</name>
    <dbReference type="NCBI Taxonomy" id="1198029"/>
    <lineage>
        <taxon>Eukaryota</taxon>
        <taxon>Fungi</taxon>
        <taxon>Dikarya</taxon>
        <taxon>Ascomycota</taxon>
        <taxon>Taphrinomycotina</taxon>
        <taxon>Neolectales</taxon>
        <taxon>Neolectaceae</taxon>
        <taxon>Neolecta</taxon>
    </lineage>
</organism>
<evidence type="ECO:0000313" key="9">
    <source>
        <dbReference type="Proteomes" id="UP000186594"/>
    </source>
</evidence>
<evidence type="ECO:0000256" key="1">
    <source>
        <dbReference type="ARBA" id="ARBA00004123"/>
    </source>
</evidence>
<feature type="domain" description="Nucleoporin Nup133/Nup155-like N-terminal" evidence="7">
    <location>
        <begin position="78"/>
        <end position="490"/>
    </location>
</feature>
<dbReference type="InterPro" id="IPR042538">
    <property type="entry name" value="Nucleoporin_Nup155_C_3"/>
</dbReference>
<dbReference type="InterPro" id="IPR007187">
    <property type="entry name" value="Nucleoporin_Nup133/Nup155_C"/>
</dbReference>
<dbReference type="Pfam" id="PF03177">
    <property type="entry name" value="Nucleoporin_C"/>
    <property type="match status" value="1"/>
</dbReference>
<evidence type="ECO:0000259" key="7">
    <source>
        <dbReference type="Pfam" id="PF08801"/>
    </source>
</evidence>
<evidence type="ECO:0000256" key="3">
    <source>
        <dbReference type="ARBA" id="ARBA00022448"/>
    </source>
</evidence>
<dbReference type="InterPro" id="IPR004870">
    <property type="entry name" value="Nucleoporin_Nup155"/>
</dbReference>
<dbReference type="PANTHER" id="PTHR10350">
    <property type="entry name" value="NUCLEAR PORE COMPLEX PROTEIN NUP155"/>
    <property type="match status" value="1"/>
</dbReference>
<gene>
    <name evidence="8" type="ORF">NEOLI_002138</name>
</gene>
<dbReference type="AlphaFoldDB" id="A0A1U7LGP1"/>
<dbReference type="GO" id="GO:0006606">
    <property type="term" value="P:protein import into nucleus"/>
    <property type="evidence" value="ECO:0007669"/>
    <property type="project" value="TreeGrafter"/>
</dbReference>
<evidence type="ECO:0000256" key="2">
    <source>
        <dbReference type="ARBA" id="ARBA00007373"/>
    </source>
</evidence>
<dbReference type="Gene3D" id="1.20.120.1880">
    <property type="entry name" value="Nucleoporin, helical C-terminal domain"/>
    <property type="match status" value="1"/>
</dbReference>
<dbReference type="InterPro" id="IPR014908">
    <property type="entry name" value="Nucleoporin_Nup133/Nup155_N"/>
</dbReference>
<keyword evidence="4" id="KW-0539">Nucleus</keyword>
<evidence type="ECO:0000256" key="5">
    <source>
        <dbReference type="SAM" id="MobiDB-lite"/>
    </source>
</evidence>
<name>A0A1U7LGP1_NEOID</name>
<dbReference type="GO" id="GO:0017056">
    <property type="term" value="F:structural constituent of nuclear pore"/>
    <property type="evidence" value="ECO:0007669"/>
    <property type="project" value="InterPro"/>
</dbReference>
<dbReference type="EMBL" id="LXFE01004296">
    <property type="protein sequence ID" value="OLL21763.1"/>
    <property type="molecule type" value="Genomic_DNA"/>
</dbReference>
<dbReference type="InterPro" id="IPR042537">
    <property type="entry name" value="Nucleoporin_Nup155_C_2"/>
</dbReference>